<reference evidence="2 3" key="1">
    <citation type="submission" date="2024-05" db="EMBL/GenBank/DDBJ databases">
        <title>Three bacterial strains, DH-69, EH-24, and ECK-19 isolated from coastal sediments.</title>
        <authorList>
            <person name="Ye Y.-Q."/>
            <person name="Du Z.-J."/>
        </authorList>
    </citation>
    <scope>NUCLEOTIDE SEQUENCE [LARGE SCALE GENOMIC DNA]</scope>
    <source>
        <strain evidence="2 3">ECK-19</strain>
    </source>
</reference>
<dbReference type="Gene3D" id="3.90.79.10">
    <property type="entry name" value="Nucleoside Triphosphate Pyrophosphohydrolase"/>
    <property type="match status" value="1"/>
</dbReference>
<comment type="caution">
    <text evidence="2">The sequence shown here is derived from an EMBL/GenBank/DDBJ whole genome shotgun (WGS) entry which is preliminary data.</text>
</comment>
<dbReference type="CDD" id="cd18873">
    <property type="entry name" value="NUDIX_NadM_like"/>
    <property type="match status" value="1"/>
</dbReference>
<dbReference type="Gene3D" id="1.10.10.10">
    <property type="entry name" value="Winged helix-like DNA-binding domain superfamily/Winged helix DNA-binding domain"/>
    <property type="match status" value="1"/>
</dbReference>
<evidence type="ECO:0000313" key="3">
    <source>
        <dbReference type="Proteomes" id="UP001560685"/>
    </source>
</evidence>
<dbReference type="InterPro" id="IPR054105">
    <property type="entry name" value="WHD_NrtR"/>
</dbReference>
<dbReference type="Pfam" id="PF21906">
    <property type="entry name" value="WHD_NrtR"/>
    <property type="match status" value="1"/>
</dbReference>
<dbReference type="Proteomes" id="UP001560685">
    <property type="component" value="Unassembled WGS sequence"/>
</dbReference>
<dbReference type="PIRSF" id="PIRSF019423">
    <property type="entry name" value="NMN_biosyn"/>
    <property type="match status" value="1"/>
</dbReference>
<dbReference type="InterPro" id="IPR015797">
    <property type="entry name" value="NUDIX_hydrolase-like_dom_sf"/>
</dbReference>
<dbReference type="InterPro" id="IPR036390">
    <property type="entry name" value="WH_DNA-bd_sf"/>
</dbReference>
<dbReference type="SUPFAM" id="SSF55811">
    <property type="entry name" value="Nudix"/>
    <property type="match status" value="1"/>
</dbReference>
<dbReference type="SUPFAM" id="SSF46785">
    <property type="entry name" value="Winged helix' DNA-binding domain"/>
    <property type="match status" value="1"/>
</dbReference>
<dbReference type="InterPro" id="IPR036388">
    <property type="entry name" value="WH-like_DNA-bd_sf"/>
</dbReference>
<dbReference type="EMBL" id="JBEHZE010000001">
    <property type="protein sequence ID" value="MEX6633490.1"/>
    <property type="molecule type" value="Genomic_DNA"/>
</dbReference>
<keyword evidence="3" id="KW-1185">Reference proteome</keyword>
<evidence type="ECO:0000259" key="1">
    <source>
        <dbReference type="Pfam" id="PF21906"/>
    </source>
</evidence>
<evidence type="ECO:0000313" key="2">
    <source>
        <dbReference type="EMBL" id="MEX6633490.1"/>
    </source>
</evidence>
<dbReference type="InterPro" id="IPR011213">
    <property type="entry name" value="NMN_biosyn"/>
</dbReference>
<organism evidence="2 3">
    <name type="scientific">Hyphococcus lacteus</name>
    <dbReference type="NCBI Taxonomy" id="3143536"/>
    <lineage>
        <taxon>Bacteria</taxon>
        <taxon>Pseudomonadati</taxon>
        <taxon>Pseudomonadota</taxon>
        <taxon>Alphaproteobacteria</taxon>
        <taxon>Parvularculales</taxon>
        <taxon>Parvularculaceae</taxon>
        <taxon>Hyphococcus</taxon>
    </lineage>
</organism>
<feature type="domain" description="NrtR DNA-binding winged helix" evidence="1">
    <location>
        <begin position="255"/>
        <end position="313"/>
    </location>
</feature>
<accession>A0ABV3Z3W1</accession>
<dbReference type="RefSeq" id="WP_369313456.1">
    <property type="nucleotide sequence ID" value="NZ_JBEHZE010000001.1"/>
</dbReference>
<gene>
    <name evidence="2" type="ORF">ABFZ84_08000</name>
</gene>
<sequence>MTVTPVPAHATNVAIALNAVIAVVDGDRPKVLCVRSGENKLALPYGPFDPERHRTFEIGVREWVERQTHVSLGYVEQLYTFGDKGREAPAAALLDGHGERVVSVGYLALAPGPADLLAEDAVWMDWYSIFPWEDWRKGEPKILRDQIIPGICKWIDGSSTAEKKNTRQRRANIAFGLDGFGWEEERTIDRYELMYEAGLVFEAWRDRKDAHLDLPAGKQPTAGTMGQPMISDHRRILATAIGRIRGKLKYRPIIFEMIMPTFTLLQLQQTVEAIVGFEFHKQNFRRSVEKSGFVEGTGETAQLQAGRPAGLFQVDRAGLKDRAAAGLAVPRLKRPGETPA</sequence>
<name>A0ABV3Z3W1_9PROT</name>
<protein>
    <submittedName>
        <fullName evidence="2">NAD regulator</fullName>
    </submittedName>
</protein>
<proteinExistence type="predicted"/>